<dbReference type="GO" id="GO:0003700">
    <property type="term" value="F:DNA-binding transcription factor activity"/>
    <property type="evidence" value="ECO:0007669"/>
    <property type="project" value="TreeGrafter"/>
</dbReference>
<dbReference type="SMART" id="SM00346">
    <property type="entry name" value="HTH_ICLR"/>
    <property type="match status" value="1"/>
</dbReference>
<keyword evidence="1" id="KW-0805">Transcription regulation</keyword>
<keyword evidence="3" id="KW-0804">Transcription</keyword>
<keyword evidence="6" id="KW-1185">Reference proteome</keyword>
<dbReference type="RefSeq" id="WP_203954279.1">
    <property type="nucleotide sequence ID" value="NZ_BOOO01000019.1"/>
</dbReference>
<dbReference type="InterPro" id="IPR005471">
    <property type="entry name" value="Tscrpt_reg_IclR_N"/>
</dbReference>
<dbReference type="GO" id="GO:0003677">
    <property type="term" value="F:DNA binding"/>
    <property type="evidence" value="ECO:0007669"/>
    <property type="project" value="UniProtKB-KW"/>
</dbReference>
<dbReference type="InterPro" id="IPR050707">
    <property type="entry name" value="HTH_MetabolicPath_Reg"/>
</dbReference>
<dbReference type="InterPro" id="IPR036388">
    <property type="entry name" value="WH-like_DNA-bd_sf"/>
</dbReference>
<evidence type="ECO:0000313" key="6">
    <source>
        <dbReference type="Proteomes" id="UP000650628"/>
    </source>
</evidence>
<dbReference type="AlphaFoldDB" id="A0A8J3TQF7"/>
<dbReference type="EMBL" id="BOOO01000019">
    <property type="protein sequence ID" value="GII30309.1"/>
    <property type="molecule type" value="Genomic_DNA"/>
</dbReference>
<dbReference type="Pfam" id="PF09339">
    <property type="entry name" value="HTH_IclR"/>
    <property type="match status" value="1"/>
</dbReference>
<dbReference type="PANTHER" id="PTHR30136">
    <property type="entry name" value="HELIX-TURN-HELIX TRANSCRIPTIONAL REGULATOR, ICLR FAMILY"/>
    <property type="match status" value="1"/>
</dbReference>
<evidence type="ECO:0000256" key="2">
    <source>
        <dbReference type="ARBA" id="ARBA00023125"/>
    </source>
</evidence>
<evidence type="ECO:0000256" key="1">
    <source>
        <dbReference type="ARBA" id="ARBA00023015"/>
    </source>
</evidence>
<dbReference type="PANTHER" id="PTHR30136:SF34">
    <property type="entry name" value="TRANSCRIPTIONAL REGULATOR"/>
    <property type="match status" value="1"/>
</dbReference>
<proteinExistence type="predicted"/>
<dbReference type="SUPFAM" id="SSF55781">
    <property type="entry name" value="GAF domain-like"/>
    <property type="match status" value="1"/>
</dbReference>
<feature type="domain" description="IclR-ED" evidence="4">
    <location>
        <begin position="82"/>
        <end position="264"/>
    </location>
</feature>
<dbReference type="Gene3D" id="1.10.10.10">
    <property type="entry name" value="Winged helix-like DNA-binding domain superfamily/Winged helix DNA-binding domain"/>
    <property type="match status" value="1"/>
</dbReference>
<reference evidence="5 6" key="1">
    <citation type="submission" date="2021-01" db="EMBL/GenBank/DDBJ databases">
        <title>Whole genome shotgun sequence of Planotetraspora mira NBRC 15435.</title>
        <authorList>
            <person name="Komaki H."/>
            <person name="Tamura T."/>
        </authorList>
    </citation>
    <scope>NUCLEOTIDE SEQUENCE [LARGE SCALE GENOMIC DNA]</scope>
    <source>
        <strain evidence="5 6">NBRC 15435</strain>
    </source>
</reference>
<keyword evidence="2" id="KW-0238">DNA-binding</keyword>
<dbReference type="Proteomes" id="UP000650628">
    <property type="component" value="Unassembled WGS sequence"/>
</dbReference>
<evidence type="ECO:0000256" key="3">
    <source>
        <dbReference type="ARBA" id="ARBA00023163"/>
    </source>
</evidence>
<sequence length="264" mass="28593">MSSSEEIDGEPPIKANRREGMAGLAKGLAIIEAFDLRHPQLTVSEAAAATGTTPASARRCLLTLEELGYLSHDGKYFRPTPRMMRLSASYANTSSLTVLAQPCLVAVRDELDESASLAVLDDGYALFVARAEATRIVSAGVRVGARLPAYGSSTGRVMLAALPDRELEDYLAHCRPQPMTPNTPATLLQVRQKIQQAREDDAAFTDEELEPGVLTVAVPVRDNLGRTHAAMSVSTSTARSSLEAMRERYLPVVRREAARLGRML</sequence>
<name>A0A8J3TQF7_9ACTN</name>
<dbReference type="GO" id="GO:0045892">
    <property type="term" value="P:negative regulation of DNA-templated transcription"/>
    <property type="evidence" value="ECO:0007669"/>
    <property type="project" value="TreeGrafter"/>
</dbReference>
<dbReference type="InterPro" id="IPR029016">
    <property type="entry name" value="GAF-like_dom_sf"/>
</dbReference>
<organism evidence="5 6">
    <name type="scientific">Planotetraspora mira</name>
    <dbReference type="NCBI Taxonomy" id="58121"/>
    <lineage>
        <taxon>Bacteria</taxon>
        <taxon>Bacillati</taxon>
        <taxon>Actinomycetota</taxon>
        <taxon>Actinomycetes</taxon>
        <taxon>Streptosporangiales</taxon>
        <taxon>Streptosporangiaceae</taxon>
        <taxon>Planotetraspora</taxon>
    </lineage>
</organism>
<accession>A0A8J3TQF7</accession>
<dbReference type="SUPFAM" id="SSF46785">
    <property type="entry name" value="Winged helix' DNA-binding domain"/>
    <property type="match status" value="1"/>
</dbReference>
<dbReference type="PROSITE" id="PS51078">
    <property type="entry name" value="ICLR_ED"/>
    <property type="match status" value="1"/>
</dbReference>
<evidence type="ECO:0000313" key="5">
    <source>
        <dbReference type="EMBL" id="GII30309.1"/>
    </source>
</evidence>
<dbReference type="Gene3D" id="3.30.450.40">
    <property type="match status" value="1"/>
</dbReference>
<evidence type="ECO:0000259" key="4">
    <source>
        <dbReference type="PROSITE" id="PS51078"/>
    </source>
</evidence>
<dbReference type="InterPro" id="IPR014757">
    <property type="entry name" value="Tscrpt_reg_IclR_C"/>
</dbReference>
<protein>
    <submittedName>
        <fullName evidence="5">Transcriptional regulator</fullName>
    </submittedName>
</protein>
<dbReference type="Pfam" id="PF01614">
    <property type="entry name" value="IclR_C"/>
    <property type="match status" value="1"/>
</dbReference>
<comment type="caution">
    <text evidence="5">The sequence shown here is derived from an EMBL/GenBank/DDBJ whole genome shotgun (WGS) entry which is preliminary data.</text>
</comment>
<gene>
    <name evidence="5" type="primary">pcaR_2</name>
    <name evidence="5" type="ORF">Pmi06nite_37510</name>
</gene>
<dbReference type="InterPro" id="IPR036390">
    <property type="entry name" value="WH_DNA-bd_sf"/>
</dbReference>